<sequence>MALRVCLRRSLVAQALFCFLIGSLPIPLDRLGLVEGGGDWPIVQQGLLIGASTQFPRWVPEVPRPH</sequence>
<dbReference type="VEuPathDB" id="FungiDB:M747DRAFT_299071"/>
<dbReference type="EMBL" id="KZ851943">
    <property type="protein sequence ID" value="RDH16022.1"/>
    <property type="molecule type" value="Genomic_DNA"/>
</dbReference>
<organism evidence="2 3">
    <name type="scientific">Aspergillus niger ATCC 13496</name>
    <dbReference type="NCBI Taxonomy" id="1353008"/>
    <lineage>
        <taxon>Eukaryota</taxon>
        <taxon>Fungi</taxon>
        <taxon>Dikarya</taxon>
        <taxon>Ascomycota</taxon>
        <taxon>Pezizomycotina</taxon>
        <taxon>Eurotiomycetes</taxon>
        <taxon>Eurotiomycetidae</taxon>
        <taxon>Eurotiales</taxon>
        <taxon>Aspergillaceae</taxon>
        <taxon>Aspergillus</taxon>
        <taxon>Aspergillus subgen. Circumdati</taxon>
    </lineage>
</organism>
<proteinExistence type="predicted"/>
<evidence type="ECO:0000256" key="1">
    <source>
        <dbReference type="SAM" id="SignalP"/>
    </source>
</evidence>
<gene>
    <name evidence="2" type="ORF">M747DRAFT_299071</name>
</gene>
<protein>
    <submittedName>
        <fullName evidence="2">Uncharacterized protein</fullName>
    </submittedName>
</protein>
<reference evidence="2 3" key="1">
    <citation type="submission" date="2018-07" db="EMBL/GenBank/DDBJ databases">
        <title>Section-level genome sequencing of Aspergillus section Nigri to investigate inter- and intra-species variation.</title>
        <authorList>
            <consortium name="DOE Joint Genome Institute"/>
            <person name="Vesth T.C."/>
            <person name="Nybo J.L."/>
            <person name="Theobald S."/>
            <person name="Frisvad J.C."/>
            <person name="Larsen T.O."/>
            <person name="Nielsen K.F."/>
            <person name="Hoof J.B."/>
            <person name="Brandl J."/>
            <person name="Salamov A."/>
            <person name="Riley R."/>
            <person name="Gladden J.M."/>
            <person name="Phatale P."/>
            <person name="Nielsen M.T."/>
            <person name="Lyhne E.K."/>
            <person name="Kogle M.E."/>
            <person name="Strasser K."/>
            <person name="McDonnell E."/>
            <person name="Barry K."/>
            <person name="Clum A."/>
            <person name="Chen C."/>
            <person name="Nolan M."/>
            <person name="Sandor L."/>
            <person name="Kuo A."/>
            <person name="Lipzen A."/>
            <person name="Hainaut M."/>
            <person name="Drula E."/>
            <person name="Tsang A."/>
            <person name="Magnuson J.K."/>
            <person name="Henrissat B."/>
            <person name="Wiebenga A."/>
            <person name="Simmons B.A."/>
            <person name="Makela M.R."/>
            <person name="De vries R.P."/>
            <person name="Grigoriev I.V."/>
            <person name="Mortensen U.H."/>
            <person name="Baker S.E."/>
            <person name="Andersen M.R."/>
        </authorList>
    </citation>
    <scope>NUCLEOTIDE SEQUENCE [LARGE SCALE GENOMIC DNA]</scope>
    <source>
        <strain evidence="2 3">ATCC 13496</strain>
    </source>
</reference>
<evidence type="ECO:0000313" key="2">
    <source>
        <dbReference type="EMBL" id="RDH16022.1"/>
    </source>
</evidence>
<feature type="signal peptide" evidence="1">
    <location>
        <begin position="1"/>
        <end position="25"/>
    </location>
</feature>
<evidence type="ECO:0000313" key="3">
    <source>
        <dbReference type="Proteomes" id="UP000253845"/>
    </source>
</evidence>
<keyword evidence="1" id="KW-0732">Signal</keyword>
<dbReference type="Proteomes" id="UP000253845">
    <property type="component" value="Unassembled WGS sequence"/>
</dbReference>
<name>A0A370BRL9_ASPNG</name>
<feature type="chain" id="PRO_5016868353" evidence="1">
    <location>
        <begin position="26"/>
        <end position="66"/>
    </location>
</feature>
<dbReference type="AlphaFoldDB" id="A0A370BRL9"/>
<accession>A0A370BRL9</accession>